<organism evidence="3 4">
    <name type="scientific">Archangium violaceum Cb vi76</name>
    <dbReference type="NCBI Taxonomy" id="1406225"/>
    <lineage>
        <taxon>Bacteria</taxon>
        <taxon>Pseudomonadati</taxon>
        <taxon>Myxococcota</taxon>
        <taxon>Myxococcia</taxon>
        <taxon>Myxococcales</taxon>
        <taxon>Cystobacterineae</taxon>
        <taxon>Archangiaceae</taxon>
        <taxon>Archangium</taxon>
    </lineage>
</organism>
<feature type="domain" description="GST N-terminal" evidence="1">
    <location>
        <begin position="2"/>
        <end position="81"/>
    </location>
</feature>
<dbReference type="CDD" id="cd00570">
    <property type="entry name" value="GST_N_family"/>
    <property type="match status" value="1"/>
</dbReference>
<dbReference type="InterPro" id="IPR004045">
    <property type="entry name" value="Glutathione_S-Trfase_N"/>
</dbReference>
<evidence type="ECO:0000313" key="3">
    <source>
        <dbReference type="EMBL" id="KFA90396.1"/>
    </source>
</evidence>
<dbReference type="Gene3D" id="1.20.1050.10">
    <property type="match status" value="1"/>
</dbReference>
<dbReference type="SUPFAM" id="SSF52833">
    <property type="entry name" value="Thioredoxin-like"/>
    <property type="match status" value="1"/>
</dbReference>
<protein>
    <submittedName>
        <fullName evidence="3">Glutathione S-transferase</fullName>
    </submittedName>
</protein>
<keyword evidence="3" id="KW-0808">Transferase</keyword>
<dbReference type="InterPro" id="IPR036249">
    <property type="entry name" value="Thioredoxin-like_sf"/>
</dbReference>
<evidence type="ECO:0000259" key="2">
    <source>
        <dbReference type="PROSITE" id="PS50405"/>
    </source>
</evidence>
<dbReference type="InterPro" id="IPR010987">
    <property type="entry name" value="Glutathione-S-Trfase_C-like"/>
</dbReference>
<dbReference type="GO" id="GO:0016740">
    <property type="term" value="F:transferase activity"/>
    <property type="evidence" value="ECO:0007669"/>
    <property type="project" value="UniProtKB-KW"/>
</dbReference>
<dbReference type="CDD" id="cd00299">
    <property type="entry name" value="GST_C_family"/>
    <property type="match status" value="1"/>
</dbReference>
<dbReference type="Pfam" id="PF13417">
    <property type="entry name" value="GST_N_3"/>
    <property type="match status" value="1"/>
</dbReference>
<dbReference type="Pfam" id="PF13410">
    <property type="entry name" value="GST_C_2"/>
    <property type="match status" value="1"/>
</dbReference>
<gene>
    <name evidence="3" type="ORF">Q664_28530</name>
</gene>
<dbReference type="EMBL" id="JPMI01000213">
    <property type="protein sequence ID" value="KFA90396.1"/>
    <property type="molecule type" value="Genomic_DNA"/>
</dbReference>
<sequence>MSRLLLHHYPRSPFSEKIRAILGFKGLQWTSVFIPPIMPKPDVIALTGGYRKTPLLQIGADIYCDTALIADVLERLAPTPTLYPVESAGLARTQAQWADSALFWAAIPYTFQPAGLKAMFEGLPPEQAKAFLADRAAFRANVPPMAAAEATGAMRLYLEQLEAQLGDGRHWLLGASTSIADFSVYHPLWFIRRAGAVASLLDSHPRLVAWMERMQAIGHGTFDKMESGEAVALAAASKPRPTDGEAFLDLHGLSRGARVTVSPTDYGLDPVEGELVLSRPNEVAVRRVDARAGEVVVHFPRLGFQVRKVE</sequence>
<accession>A0A084SPL1</accession>
<evidence type="ECO:0000313" key="4">
    <source>
        <dbReference type="Proteomes" id="UP000028547"/>
    </source>
</evidence>
<dbReference type="RefSeq" id="WP_043402366.1">
    <property type="nucleotide sequence ID" value="NZ_JPMI01000213.1"/>
</dbReference>
<dbReference type="AlphaFoldDB" id="A0A084SPL1"/>
<reference evidence="3 4" key="1">
    <citation type="submission" date="2014-07" db="EMBL/GenBank/DDBJ databases">
        <title>Draft Genome Sequence of Gephyronic Acid Producer, Cystobacter violaceus Strain Cb vi76.</title>
        <authorList>
            <person name="Stevens D.C."/>
            <person name="Young J."/>
            <person name="Carmichael R."/>
            <person name="Tan J."/>
            <person name="Taylor R.E."/>
        </authorList>
    </citation>
    <scope>NUCLEOTIDE SEQUENCE [LARGE SCALE GENOMIC DNA]</scope>
    <source>
        <strain evidence="3 4">Cb vi76</strain>
    </source>
</reference>
<dbReference type="Proteomes" id="UP000028547">
    <property type="component" value="Unassembled WGS sequence"/>
</dbReference>
<dbReference type="InterPro" id="IPR036282">
    <property type="entry name" value="Glutathione-S-Trfase_C_sf"/>
</dbReference>
<feature type="domain" description="GST C-terminal" evidence="2">
    <location>
        <begin position="84"/>
        <end position="242"/>
    </location>
</feature>
<dbReference type="PROSITE" id="PS50405">
    <property type="entry name" value="GST_CTER"/>
    <property type="match status" value="1"/>
</dbReference>
<evidence type="ECO:0000259" key="1">
    <source>
        <dbReference type="PROSITE" id="PS50404"/>
    </source>
</evidence>
<proteinExistence type="predicted"/>
<dbReference type="Gene3D" id="3.40.30.110">
    <property type="match status" value="1"/>
</dbReference>
<name>A0A084SPL1_9BACT</name>
<dbReference type="SUPFAM" id="SSF47616">
    <property type="entry name" value="GST C-terminal domain-like"/>
    <property type="match status" value="1"/>
</dbReference>
<comment type="caution">
    <text evidence="3">The sequence shown here is derived from an EMBL/GenBank/DDBJ whole genome shotgun (WGS) entry which is preliminary data.</text>
</comment>
<dbReference type="PROSITE" id="PS50404">
    <property type="entry name" value="GST_NTER"/>
    <property type="match status" value="1"/>
</dbReference>